<feature type="transmembrane region" description="Helical" evidence="7">
    <location>
        <begin position="273"/>
        <end position="298"/>
    </location>
</feature>
<evidence type="ECO:0000256" key="6">
    <source>
        <dbReference type="SAM" id="MobiDB-lite"/>
    </source>
</evidence>
<dbReference type="InterPro" id="IPR036259">
    <property type="entry name" value="MFS_trans_sf"/>
</dbReference>
<name>A0A0G4F417_VITBC</name>
<sequence length="456" mass="48153">MKLHYSLIGLVWMGAFLDMMYHTTLTSVLPKALTLTNPLMHALMFEIRPTVAILGAPVAGILIQRYGWRAMIYLPFQLLAIAGAVLFVGNNSLTYLCVRILQGLAAALLYPAGFTAVSRTHDETARGTAVAIALTGDVAIIIGPLLGGLLYDWGGRHLLAASMLALTVLTLLALFSQANSARGLPSDIPSIRDGLAASTSHQAGQGDLESIPQASSTGGMRPGGMTGGGRGYGVFANLHFVVCLVGLLVPWMTMAAIQALLPLYYATRYHLSASYIGLLLTPPTLMEIIMGIGTGALIDICSLSHQLITTIGGLLCSGSIFLLAGRLETHQLDVCQPIALTLFGAGFGAVETSSTAFAAKFMDDHGIADHGRLFAVLELAFNSGLLFGPLLSSIILFVTSDPAQPYVPLAALYIPLALLSQWSYVAYRGGPALSSGRWTNEQTPISSAAISGRDYT</sequence>
<dbReference type="STRING" id="1169540.A0A0G4F417"/>
<feature type="transmembrane region" description="Helical" evidence="7">
    <location>
        <begin position="157"/>
        <end position="175"/>
    </location>
</feature>
<dbReference type="Proteomes" id="UP000041254">
    <property type="component" value="Unassembled WGS sequence"/>
</dbReference>
<feature type="domain" description="Major facilitator superfamily (MFS) profile" evidence="8">
    <location>
        <begin position="1"/>
        <end position="428"/>
    </location>
</feature>
<feature type="transmembrane region" description="Helical" evidence="7">
    <location>
        <begin position="307"/>
        <end position="326"/>
    </location>
</feature>
<dbReference type="SUPFAM" id="SSF103473">
    <property type="entry name" value="MFS general substrate transporter"/>
    <property type="match status" value="1"/>
</dbReference>
<organism evidence="9 10">
    <name type="scientific">Vitrella brassicaformis (strain CCMP3155)</name>
    <dbReference type="NCBI Taxonomy" id="1169540"/>
    <lineage>
        <taxon>Eukaryota</taxon>
        <taxon>Sar</taxon>
        <taxon>Alveolata</taxon>
        <taxon>Colpodellida</taxon>
        <taxon>Vitrellaceae</taxon>
        <taxon>Vitrella</taxon>
    </lineage>
</organism>
<evidence type="ECO:0000256" key="7">
    <source>
        <dbReference type="SAM" id="Phobius"/>
    </source>
</evidence>
<feature type="transmembrane region" description="Helical" evidence="7">
    <location>
        <begin position="410"/>
        <end position="427"/>
    </location>
</feature>
<evidence type="ECO:0000259" key="8">
    <source>
        <dbReference type="PROSITE" id="PS50850"/>
    </source>
</evidence>
<feature type="transmembrane region" description="Helical" evidence="7">
    <location>
        <begin position="238"/>
        <end position="261"/>
    </location>
</feature>
<comment type="subcellular location">
    <subcellularLocation>
        <location evidence="1">Membrane</location>
        <topology evidence="1">Multi-pass membrane protein</topology>
    </subcellularLocation>
</comment>
<evidence type="ECO:0000256" key="3">
    <source>
        <dbReference type="ARBA" id="ARBA00022692"/>
    </source>
</evidence>
<keyword evidence="10" id="KW-1185">Reference proteome</keyword>
<dbReference type="GO" id="GO:0016020">
    <property type="term" value="C:membrane"/>
    <property type="evidence" value="ECO:0007669"/>
    <property type="project" value="UniProtKB-SubCell"/>
</dbReference>
<evidence type="ECO:0000256" key="1">
    <source>
        <dbReference type="ARBA" id="ARBA00004141"/>
    </source>
</evidence>
<dbReference type="PhylomeDB" id="A0A0G4F417"/>
<feature type="region of interest" description="Disordered" evidence="6">
    <location>
        <begin position="199"/>
        <end position="222"/>
    </location>
</feature>
<keyword evidence="5 7" id="KW-0472">Membrane</keyword>
<dbReference type="Gene3D" id="1.20.1250.20">
    <property type="entry name" value="MFS general substrate transporter like domains"/>
    <property type="match status" value="2"/>
</dbReference>
<evidence type="ECO:0000313" key="9">
    <source>
        <dbReference type="EMBL" id="CEM06976.1"/>
    </source>
</evidence>
<dbReference type="InterPro" id="IPR011701">
    <property type="entry name" value="MFS"/>
</dbReference>
<feature type="transmembrane region" description="Helical" evidence="7">
    <location>
        <begin position="373"/>
        <end position="398"/>
    </location>
</feature>
<evidence type="ECO:0000256" key="4">
    <source>
        <dbReference type="ARBA" id="ARBA00022989"/>
    </source>
</evidence>
<feature type="transmembrane region" description="Helical" evidence="7">
    <location>
        <begin position="70"/>
        <end position="88"/>
    </location>
</feature>
<reference evidence="9 10" key="1">
    <citation type="submission" date="2014-11" db="EMBL/GenBank/DDBJ databases">
        <authorList>
            <person name="Zhu J."/>
            <person name="Qi W."/>
            <person name="Song R."/>
        </authorList>
    </citation>
    <scope>NUCLEOTIDE SEQUENCE [LARGE SCALE GENOMIC DNA]</scope>
</reference>
<evidence type="ECO:0000256" key="5">
    <source>
        <dbReference type="ARBA" id="ARBA00023136"/>
    </source>
</evidence>
<dbReference type="InterPro" id="IPR020846">
    <property type="entry name" value="MFS_dom"/>
</dbReference>
<dbReference type="GO" id="GO:0022857">
    <property type="term" value="F:transmembrane transporter activity"/>
    <property type="evidence" value="ECO:0007669"/>
    <property type="project" value="InterPro"/>
</dbReference>
<keyword evidence="2" id="KW-0813">Transport</keyword>
<feature type="transmembrane region" description="Helical" evidence="7">
    <location>
        <begin position="100"/>
        <end position="117"/>
    </location>
</feature>
<dbReference type="AlphaFoldDB" id="A0A0G4F417"/>
<dbReference type="PANTHER" id="PTHR23506">
    <property type="entry name" value="GH10249P"/>
    <property type="match status" value="1"/>
</dbReference>
<keyword evidence="4 7" id="KW-1133">Transmembrane helix</keyword>
<proteinExistence type="predicted"/>
<keyword evidence="3 7" id="KW-0812">Transmembrane</keyword>
<dbReference type="PROSITE" id="PS50850">
    <property type="entry name" value="MFS"/>
    <property type="match status" value="1"/>
</dbReference>
<dbReference type="InterPro" id="IPR050930">
    <property type="entry name" value="MFS_Vesicular_Transporter"/>
</dbReference>
<evidence type="ECO:0000256" key="2">
    <source>
        <dbReference type="ARBA" id="ARBA00022448"/>
    </source>
</evidence>
<gene>
    <name evidence="9" type="ORF">Vbra_4133</name>
</gene>
<protein>
    <recommendedName>
        <fullName evidence="8">Major facilitator superfamily (MFS) profile domain-containing protein</fullName>
    </recommendedName>
</protein>
<dbReference type="EMBL" id="CDMY01000374">
    <property type="protein sequence ID" value="CEM06976.1"/>
    <property type="molecule type" value="Genomic_DNA"/>
</dbReference>
<dbReference type="InParanoid" id="A0A0G4F417"/>
<dbReference type="Pfam" id="PF07690">
    <property type="entry name" value="MFS_1"/>
    <property type="match status" value="1"/>
</dbReference>
<accession>A0A0G4F417</accession>
<dbReference type="PANTHER" id="PTHR23506:SF23">
    <property type="entry name" value="GH10249P"/>
    <property type="match status" value="1"/>
</dbReference>
<dbReference type="OrthoDB" id="5086884at2759"/>
<evidence type="ECO:0000313" key="10">
    <source>
        <dbReference type="Proteomes" id="UP000041254"/>
    </source>
</evidence>
<feature type="transmembrane region" description="Helical" evidence="7">
    <location>
        <begin position="129"/>
        <end position="151"/>
    </location>
</feature>
<dbReference type="VEuPathDB" id="CryptoDB:Vbra_4133"/>
<feature type="transmembrane region" description="Helical" evidence="7">
    <location>
        <begin position="338"/>
        <end position="361"/>
    </location>
</feature>